<dbReference type="EMBL" id="CP048409">
    <property type="protein sequence ID" value="QIA07978.1"/>
    <property type="molecule type" value="Genomic_DNA"/>
</dbReference>
<dbReference type="InterPro" id="IPR007366">
    <property type="entry name" value="DUF432"/>
</dbReference>
<evidence type="ECO:0000313" key="2">
    <source>
        <dbReference type="Proteomes" id="UP000474630"/>
    </source>
</evidence>
<dbReference type="Pfam" id="PF04254">
    <property type="entry name" value="DUF432"/>
    <property type="match status" value="1"/>
</dbReference>
<organism evidence="1 2">
    <name type="scientific">Draconibacterium halophilum</name>
    <dbReference type="NCBI Taxonomy" id="2706887"/>
    <lineage>
        <taxon>Bacteria</taxon>
        <taxon>Pseudomonadati</taxon>
        <taxon>Bacteroidota</taxon>
        <taxon>Bacteroidia</taxon>
        <taxon>Marinilabiliales</taxon>
        <taxon>Prolixibacteraceae</taxon>
        <taxon>Draconibacterium</taxon>
    </lineage>
</organism>
<reference evidence="1 2" key="1">
    <citation type="submission" date="2020-02" db="EMBL/GenBank/DDBJ databases">
        <title>Genome sequencing for Draconibacterium sp. strain M1.</title>
        <authorList>
            <person name="Park S.-J."/>
        </authorList>
    </citation>
    <scope>NUCLEOTIDE SEQUENCE [LARGE SCALE GENOMIC DNA]</scope>
    <source>
        <strain evidence="1 2">M1</strain>
    </source>
</reference>
<dbReference type="RefSeq" id="WP_163345899.1">
    <property type="nucleotide sequence ID" value="NZ_CP048409.1"/>
</dbReference>
<dbReference type="Proteomes" id="UP000474630">
    <property type="component" value="Chromosome"/>
</dbReference>
<gene>
    <name evidence="1" type="ORF">G0Q07_09670</name>
</gene>
<evidence type="ECO:0000313" key="1">
    <source>
        <dbReference type="EMBL" id="QIA07978.1"/>
    </source>
</evidence>
<dbReference type="AlphaFoldDB" id="A0A6C0RBF4"/>
<dbReference type="KEGG" id="drc:G0Q07_09670"/>
<protein>
    <submittedName>
        <fullName evidence="1">DUF432 domain-containing protein</fullName>
    </submittedName>
</protein>
<accession>A0A6C0RBF4</accession>
<sequence length="256" mass="29462">MEKVSIYGTKQINPGESVLKNCDHFTLGIKRNDEGWHLKSFDNKKEDKDPDTEEINDGTYYHSGKSNKLILSPALPVKPMVFKGSRMVISPNQRLTFFVKIPLILQVYASKKQDETLLAEFPLQQISNTWFGEPIQGEAAFALESEHFLDITALENDEKFAVCPITIFNNDNAPLQIERLIIRVDHMHLLKFKEHFVTSQVKLEYRGKDYLSSASYGFAKAFHGENHEIIAKPRNPEGKSMLKINFHFIKNIYRTE</sequence>
<proteinExistence type="predicted"/>
<name>A0A6C0RBF4_9BACT</name>
<keyword evidence="2" id="KW-1185">Reference proteome</keyword>